<evidence type="ECO:0000256" key="1">
    <source>
        <dbReference type="SAM" id="Phobius"/>
    </source>
</evidence>
<dbReference type="Pfam" id="PF01336">
    <property type="entry name" value="tRNA_anti-codon"/>
    <property type="match status" value="1"/>
</dbReference>
<feature type="domain" description="OB" evidence="2">
    <location>
        <begin position="47"/>
        <end position="114"/>
    </location>
</feature>
<dbReference type="AlphaFoldDB" id="A0A328QAB9"/>
<dbReference type="InterPro" id="IPR012340">
    <property type="entry name" value="NA-bd_OB-fold"/>
</dbReference>
<evidence type="ECO:0000313" key="3">
    <source>
        <dbReference type="EMBL" id="RAP03630.1"/>
    </source>
</evidence>
<evidence type="ECO:0000259" key="2">
    <source>
        <dbReference type="Pfam" id="PF01336"/>
    </source>
</evidence>
<accession>A0A328QAB9</accession>
<evidence type="ECO:0000313" key="4">
    <source>
        <dbReference type="Proteomes" id="UP000248557"/>
    </source>
</evidence>
<dbReference type="InterPro" id="IPR004365">
    <property type="entry name" value="NA-bd_OB_tRNA"/>
</dbReference>
<keyword evidence="1" id="KW-0812">Transmembrane</keyword>
<dbReference type="OMA" id="HITDINR"/>
<reference evidence="3 4" key="1">
    <citation type="submission" date="2017-05" db="EMBL/GenBank/DDBJ databases">
        <title>Host range expansion of the Methanosphaera genus to humans and monogastric animals involves recent and extensive reduction in genome content.</title>
        <authorList>
            <person name="Hoedt E.C."/>
            <person name="Volmer J.G."/>
            <person name="Parks D.H."/>
            <person name="Rosewarne C.P."/>
            <person name="Denman S.E."/>
            <person name="Mcsweeney C.S."/>
            <person name="O Cuiv P."/>
            <person name="Hugenholtz P."/>
            <person name="Tyson G.W."/>
            <person name="Morrison M."/>
        </authorList>
    </citation>
    <scope>NUCLEOTIDE SEQUENCE [LARGE SCALE GENOMIC DNA]</scope>
    <source>
        <strain evidence="3 4">PA5</strain>
    </source>
</reference>
<keyword evidence="1" id="KW-1133">Transmembrane helix</keyword>
<dbReference type="SUPFAM" id="SSF50249">
    <property type="entry name" value="Nucleic acid-binding proteins"/>
    <property type="match status" value="1"/>
</dbReference>
<name>A0A328QAB9_9EURY</name>
<dbReference type="GeneID" id="3855693"/>
<organism evidence="3 4">
    <name type="scientific">Methanosphaera stadtmanae</name>
    <dbReference type="NCBI Taxonomy" id="2317"/>
    <lineage>
        <taxon>Archaea</taxon>
        <taxon>Methanobacteriati</taxon>
        <taxon>Methanobacteriota</taxon>
        <taxon>Methanomada group</taxon>
        <taxon>Methanobacteria</taxon>
        <taxon>Methanobacteriales</taxon>
        <taxon>Methanobacteriaceae</taxon>
        <taxon>Methanosphaera</taxon>
    </lineage>
</organism>
<protein>
    <recommendedName>
        <fullName evidence="2">OB domain-containing protein</fullName>
    </recommendedName>
</protein>
<proteinExistence type="predicted"/>
<dbReference type="GO" id="GO:0003676">
    <property type="term" value="F:nucleic acid binding"/>
    <property type="evidence" value="ECO:0007669"/>
    <property type="project" value="InterPro"/>
</dbReference>
<dbReference type="EMBL" id="NGJK01000015">
    <property type="protein sequence ID" value="RAP03630.1"/>
    <property type="molecule type" value="Genomic_DNA"/>
</dbReference>
<sequence>MHDKEIFKITLTTTILGLIGLIILSGYVNPEELSVNEIDKSKIDNQVKVTGIIENYTITKTGTMIITLNDGSNVIKVVIFPSTSLNTTLYNGMNITVTARVVEYNGEMELIIEKSKNLEINS</sequence>
<gene>
    <name evidence="3" type="ORF">CA615_01325</name>
</gene>
<dbReference type="RefSeq" id="WP_011405875.1">
    <property type="nucleotide sequence ID" value="NZ_CATZXA010000025.1"/>
</dbReference>
<feature type="transmembrane region" description="Helical" evidence="1">
    <location>
        <begin position="6"/>
        <end position="28"/>
    </location>
</feature>
<dbReference type="Gene3D" id="2.40.50.140">
    <property type="entry name" value="Nucleic acid-binding proteins"/>
    <property type="match status" value="1"/>
</dbReference>
<comment type="caution">
    <text evidence="3">The sequence shown here is derived from an EMBL/GenBank/DDBJ whole genome shotgun (WGS) entry which is preliminary data.</text>
</comment>
<dbReference type="Proteomes" id="UP000248557">
    <property type="component" value="Unassembled WGS sequence"/>
</dbReference>
<keyword evidence="1" id="KW-0472">Membrane</keyword>